<organism evidence="1 2">
    <name type="scientific">Massilia eburnea</name>
    <dbReference type="NCBI Taxonomy" id="1776165"/>
    <lineage>
        <taxon>Bacteria</taxon>
        <taxon>Pseudomonadati</taxon>
        <taxon>Pseudomonadota</taxon>
        <taxon>Betaproteobacteria</taxon>
        <taxon>Burkholderiales</taxon>
        <taxon>Oxalobacteraceae</taxon>
        <taxon>Telluria group</taxon>
        <taxon>Massilia</taxon>
    </lineage>
</organism>
<dbReference type="AlphaFoldDB" id="A0A6L6QPY0"/>
<gene>
    <name evidence="1" type="ORF">GM658_27840</name>
</gene>
<evidence type="ECO:0000313" key="1">
    <source>
        <dbReference type="EMBL" id="MTW14432.1"/>
    </source>
</evidence>
<dbReference type="Proteomes" id="UP000472320">
    <property type="component" value="Unassembled WGS sequence"/>
</dbReference>
<reference evidence="1 2" key="1">
    <citation type="submission" date="2019-11" db="EMBL/GenBank/DDBJ databases">
        <title>Type strains purchased from KCTC, JCM and DSMZ.</title>
        <authorList>
            <person name="Lu H."/>
        </authorList>
    </citation>
    <scope>NUCLEOTIDE SEQUENCE [LARGE SCALE GENOMIC DNA]</scope>
    <source>
        <strain evidence="1 2">JCM 31587</strain>
    </source>
</reference>
<dbReference type="RefSeq" id="WP_155457370.1">
    <property type="nucleotide sequence ID" value="NZ_WNKX01000045.1"/>
</dbReference>
<accession>A0A6L6QPY0</accession>
<evidence type="ECO:0000313" key="2">
    <source>
        <dbReference type="Proteomes" id="UP000472320"/>
    </source>
</evidence>
<sequence>MAISMLAAAVSLAIVTQDQLPLRAAPRESAQAQAVLWQGDALEVRGSRGDFLQVYDHRRERAGYVRAARVRQVDLQPAAAPELLAVMRFLRDTPGAEALGISYGAAYLKAAAPQAIDAEPFDAIGGMAERLAARASAKLTPQAETALAAHLEVVASYGLAMRSYEQDGKVRVCYDGDAFRRELAAAPNAEQRARAALALSNSACIDPAMGAVQRIEHDRWRAELLDTVDMARLPEHVKNRIHMRRAAVWSSVAFQRARKGEDAAQAAGRAEQALAAVNKTELADEDNAAYAEAGVRVGAVRWALEAAPAAPAQGKAAPQLAVAAVAGRTGETCVVLQGAGKQLLNRCTWGVAWLASARVNPQGTALALAVQPTDGWRELWLFHRQGDGWTVDVPPPASSDPDIGYAEFAGWVPGTAKMLAAREVRAEGRFRRSFELLDMASLATERSADRPESLSTFYKWQDPAWKRGTVSLR</sequence>
<proteinExistence type="predicted"/>
<dbReference type="EMBL" id="WNKX01000045">
    <property type="protein sequence ID" value="MTW14432.1"/>
    <property type="molecule type" value="Genomic_DNA"/>
</dbReference>
<protein>
    <recommendedName>
        <fullName evidence="3">SH3 domain-containing protein</fullName>
    </recommendedName>
</protein>
<comment type="caution">
    <text evidence="1">The sequence shown here is derived from an EMBL/GenBank/DDBJ whole genome shotgun (WGS) entry which is preliminary data.</text>
</comment>
<dbReference type="OrthoDB" id="8879634at2"/>
<keyword evidence="2" id="KW-1185">Reference proteome</keyword>
<name>A0A6L6QPY0_9BURK</name>
<evidence type="ECO:0008006" key="3">
    <source>
        <dbReference type="Google" id="ProtNLM"/>
    </source>
</evidence>